<dbReference type="EC" id="5.2.1.8" evidence="4"/>
<dbReference type="GO" id="GO:0016018">
    <property type="term" value="F:cyclosporin A binding"/>
    <property type="evidence" value="ECO:0007669"/>
    <property type="project" value="TreeGrafter"/>
</dbReference>
<keyword evidence="8" id="KW-0697">Rotamase</keyword>
<comment type="caution">
    <text evidence="12">The sequence shown here is derived from an EMBL/GenBank/DDBJ whole genome shotgun (WGS) entry which is preliminary data.</text>
</comment>
<organism evidence="12 13">
    <name type="scientific">Coemansia asiatica</name>
    <dbReference type="NCBI Taxonomy" id="1052880"/>
    <lineage>
        <taxon>Eukaryota</taxon>
        <taxon>Fungi</taxon>
        <taxon>Fungi incertae sedis</taxon>
        <taxon>Zoopagomycota</taxon>
        <taxon>Kickxellomycotina</taxon>
        <taxon>Kickxellomycetes</taxon>
        <taxon>Kickxellales</taxon>
        <taxon>Kickxellaceae</taxon>
        <taxon>Coemansia</taxon>
    </lineage>
</organism>
<name>A0A9W7XD71_9FUNG</name>
<dbReference type="InterPro" id="IPR002130">
    <property type="entry name" value="Cyclophilin-type_PPIase_dom"/>
</dbReference>
<dbReference type="InterPro" id="IPR011990">
    <property type="entry name" value="TPR-like_helical_dom_sf"/>
</dbReference>
<keyword evidence="6" id="KW-0677">Repeat</keyword>
<dbReference type="SUPFAM" id="SSF50891">
    <property type="entry name" value="Cyclophilin-like"/>
    <property type="match status" value="1"/>
</dbReference>
<dbReference type="AlphaFoldDB" id="A0A9W7XD71"/>
<dbReference type="InterPro" id="IPR029000">
    <property type="entry name" value="Cyclophilin-like_dom_sf"/>
</dbReference>
<dbReference type="Gene3D" id="2.40.100.10">
    <property type="entry name" value="Cyclophilin-like"/>
    <property type="match status" value="1"/>
</dbReference>
<evidence type="ECO:0000256" key="4">
    <source>
        <dbReference type="ARBA" id="ARBA00013194"/>
    </source>
</evidence>
<comment type="catalytic activity">
    <reaction evidence="1">
        <text>[protein]-peptidylproline (omega=180) = [protein]-peptidylproline (omega=0)</text>
        <dbReference type="Rhea" id="RHEA:16237"/>
        <dbReference type="Rhea" id="RHEA-COMP:10747"/>
        <dbReference type="Rhea" id="RHEA-COMP:10748"/>
        <dbReference type="ChEBI" id="CHEBI:83833"/>
        <dbReference type="ChEBI" id="CHEBI:83834"/>
        <dbReference type="EC" id="5.2.1.8"/>
    </reaction>
</comment>
<dbReference type="InterPro" id="IPR020892">
    <property type="entry name" value="Cyclophilin-type_PPIase_CS"/>
</dbReference>
<dbReference type="PANTHER" id="PTHR11071:SF561">
    <property type="entry name" value="PEPTIDYL-PROLYL CIS-TRANS ISOMERASE D-RELATED"/>
    <property type="match status" value="1"/>
</dbReference>
<dbReference type="FunFam" id="1.25.40.10:FF:000029">
    <property type="entry name" value="peptidyl-prolyl cis-trans isomerase D"/>
    <property type="match status" value="1"/>
</dbReference>
<gene>
    <name evidence="12" type="primary">CPR6</name>
    <name evidence="12" type="ORF">LPJ64_006065</name>
</gene>
<evidence type="ECO:0000256" key="10">
    <source>
        <dbReference type="PROSITE-ProRule" id="PRU00339"/>
    </source>
</evidence>
<dbReference type="GO" id="GO:0005737">
    <property type="term" value="C:cytoplasm"/>
    <property type="evidence" value="ECO:0007669"/>
    <property type="project" value="UniProtKB-SubCell"/>
</dbReference>
<evidence type="ECO:0000256" key="2">
    <source>
        <dbReference type="ARBA" id="ARBA00004496"/>
    </source>
</evidence>
<proteinExistence type="inferred from homology"/>
<evidence type="ECO:0000313" key="12">
    <source>
        <dbReference type="EMBL" id="KAJ1642048.1"/>
    </source>
</evidence>
<dbReference type="InterPro" id="IPR019734">
    <property type="entry name" value="TPR_rpt"/>
</dbReference>
<evidence type="ECO:0000256" key="7">
    <source>
        <dbReference type="ARBA" id="ARBA00022803"/>
    </source>
</evidence>
<dbReference type="GO" id="GO:0003755">
    <property type="term" value="F:peptidyl-prolyl cis-trans isomerase activity"/>
    <property type="evidence" value="ECO:0007669"/>
    <property type="project" value="UniProtKB-KW"/>
</dbReference>
<feature type="repeat" description="TPR" evidence="10">
    <location>
        <begin position="313"/>
        <end position="346"/>
    </location>
</feature>
<feature type="domain" description="PPIase cyclophilin-type" evidence="11">
    <location>
        <begin position="14"/>
        <end position="178"/>
    </location>
</feature>
<protein>
    <recommendedName>
        <fullName evidence="4">peptidylprolyl isomerase</fullName>
        <ecNumber evidence="4">5.2.1.8</ecNumber>
    </recommendedName>
</protein>
<keyword evidence="9 12" id="KW-0413">Isomerase</keyword>
<evidence type="ECO:0000256" key="6">
    <source>
        <dbReference type="ARBA" id="ARBA00022737"/>
    </source>
</evidence>
<accession>A0A9W7XD71</accession>
<comment type="similarity">
    <text evidence="3">Belongs to the cyclophilin-type PPIase family. PPIase D subfamily.</text>
</comment>
<dbReference type="FunFam" id="2.40.100.10:FF:000009">
    <property type="entry name" value="Peptidyl-prolyl cis-trans isomerase D"/>
    <property type="match status" value="1"/>
</dbReference>
<comment type="subcellular location">
    <subcellularLocation>
        <location evidence="2">Cytoplasm</location>
    </subcellularLocation>
</comment>
<dbReference type="SMART" id="SM00028">
    <property type="entry name" value="TPR"/>
    <property type="match status" value="3"/>
</dbReference>
<dbReference type="Proteomes" id="UP001145021">
    <property type="component" value="Unassembled WGS sequence"/>
</dbReference>
<dbReference type="SUPFAM" id="SSF48452">
    <property type="entry name" value="TPR-like"/>
    <property type="match status" value="1"/>
</dbReference>
<dbReference type="Pfam" id="PF00515">
    <property type="entry name" value="TPR_1"/>
    <property type="match status" value="1"/>
</dbReference>
<sequence>MVVSMTNSENPRVFFDITIGGSPAGRIVMELYADKVPKTAENFRALCTGEKGTGKMGKPLCYKGCSFHRVIKDFMIQGGDFTAGNGTGGESIYGEKFEDESFPYNHDRPFLLSMANAGPNTNGSQFFITTVKTPHLDNKHVVFGQVLKGKYLVRAIEAEPTGASDKPVQDVIIADCGELKPGQDDGCTPDDGVPEDPDDYDIPADASEISPETLVSVGQKMKALGNEEFKKGNLDAAIAKYTKGLRYLREIPIFDEDNDPQDKLRPQFAALKVPITLNRAMCYLKKSQYNEAVKDCTIVLEMADKEVTDKDCTKALYRRGTARRQLKLYEDALKDLNEAKKLDPQDKAISNEIILTEKAIQDRERKEKQMYSKLFS</sequence>
<dbReference type="CDD" id="cd01926">
    <property type="entry name" value="cyclophilin_ABH_like"/>
    <property type="match status" value="1"/>
</dbReference>
<dbReference type="PROSITE" id="PS00170">
    <property type="entry name" value="CSA_PPIASE_1"/>
    <property type="match status" value="1"/>
</dbReference>
<dbReference type="PANTHER" id="PTHR11071">
    <property type="entry name" value="PEPTIDYL-PROLYL CIS-TRANS ISOMERASE"/>
    <property type="match status" value="1"/>
</dbReference>
<evidence type="ECO:0000313" key="13">
    <source>
        <dbReference type="Proteomes" id="UP001145021"/>
    </source>
</evidence>
<evidence type="ECO:0000256" key="5">
    <source>
        <dbReference type="ARBA" id="ARBA00022490"/>
    </source>
</evidence>
<evidence type="ECO:0000259" key="11">
    <source>
        <dbReference type="PROSITE" id="PS50072"/>
    </source>
</evidence>
<dbReference type="GO" id="GO:0042026">
    <property type="term" value="P:protein refolding"/>
    <property type="evidence" value="ECO:0007669"/>
    <property type="project" value="UniProtKB-ARBA"/>
</dbReference>
<keyword evidence="7 10" id="KW-0802">TPR repeat</keyword>
<reference evidence="12" key="1">
    <citation type="submission" date="2022-07" db="EMBL/GenBank/DDBJ databases">
        <title>Phylogenomic reconstructions and comparative analyses of Kickxellomycotina fungi.</title>
        <authorList>
            <person name="Reynolds N.K."/>
            <person name="Stajich J.E."/>
            <person name="Barry K."/>
            <person name="Grigoriev I.V."/>
            <person name="Crous P."/>
            <person name="Smith M.E."/>
        </authorList>
    </citation>
    <scope>NUCLEOTIDE SEQUENCE</scope>
    <source>
        <strain evidence="12">NBRC 105413</strain>
    </source>
</reference>
<dbReference type="Pfam" id="PF00160">
    <property type="entry name" value="Pro_isomerase"/>
    <property type="match status" value="1"/>
</dbReference>
<keyword evidence="5" id="KW-0963">Cytoplasm</keyword>
<dbReference type="PROSITE" id="PS50072">
    <property type="entry name" value="CSA_PPIASE_2"/>
    <property type="match status" value="1"/>
</dbReference>
<evidence type="ECO:0000256" key="8">
    <source>
        <dbReference type="ARBA" id="ARBA00023110"/>
    </source>
</evidence>
<evidence type="ECO:0000256" key="3">
    <source>
        <dbReference type="ARBA" id="ARBA00010898"/>
    </source>
</evidence>
<evidence type="ECO:0000256" key="1">
    <source>
        <dbReference type="ARBA" id="ARBA00000971"/>
    </source>
</evidence>
<dbReference type="EMBL" id="JANBOH010000501">
    <property type="protein sequence ID" value="KAJ1642048.1"/>
    <property type="molecule type" value="Genomic_DNA"/>
</dbReference>
<dbReference type="PROSITE" id="PS50005">
    <property type="entry name" value="TPR"/>
    <property type="match status" value="1"/>
</dbReference>
<dbReference type="PRINTS" id="PR00153">
    <property type="entry name" value="CSAPPISMRASE"/>
</dbReference>
<dbReference type="Gene3D" id="1.25.40.10">
    <property type="entry name" value="Tetratricopeptide repeat domain"/>
    <property type="match status" value="1"/>
</dbReference>
<evidence type="ECO:0000256" key="9">
    <source>
        <dbReference type="ARBA" id="ARBA00023235"/>
    </source>
</evidence>
<keyword evidence="13" id="KW-1185">Reference proteome</keyword>